<dbReference type="SUPFAM" id="SSF54719">
    <property type="entry name" value="Fe,Mn superoxide dismutase (SOD), C-terminal domain"/>
    <property type="match status" value="1"/>
</dbReference>
<comment type="cofactor">
    <cofactor evidence="1">
        <name>Fe cation</name>
        <dbReference type="ChEBI" id="CHEBI:24875"/>
    </cofactor>
</comment>
<comment type="subunit">
    <text evidence="3">Homodimer.</text>
</comment>
<protein>
    <recommendedName>
        <fullName evidence="9">Superoxide dismutase</fullName>
        <ecNumber evidence="9">1.15.1.1</ecNumber>
    </recommendedName>
</protein>
<dbReference type="EMBL" id="CDMY01000563">
    <property type="protein sequence ID" value="CEM23297.1"/>
    <property type="molecule type" value="Genomic_DNA"/>
</dbReference>
<dbReference type="PANTHER" id="PTHR42769">
    <property type="entry name" value="SUPEROXIDE DISMUTASE"/>
    <property type="match status" value="1"/>
</dbReference>
<sequence>MAFQLPALPWAKNGLAPHISEETINYHYGKHHATYVTKLNGLVEGTENAKKDLADLVKTTDGGLFNNAAQHWNHSFYWNSLSPSGGGEPKGAIKAAIEQDFGSFQKFKDDFSANAAGHFGSGWVWLVKGTDGKLKIHQTHDAGNPLRDGAGVPLLTCDVWEHAYYVDYRNDRPSYVKAWWNLVNWDFANNNLAKA</sequence>
<dbReference type="PhylomeDB" id="A0A0G4G4J6"/>
<dbReference type="PIRSF" id="PIRSF000349">
    <property type="entry name" value="SODismutase"/>
    <property type="match status" value="1"/>
</dbReference>
<dbReference type="PRINTS" id="PR01703">
    <property type="entry name" value="MNSODISMTASE"/>
</dbReference>
<dbReference type="InterPro" id="IPR019831">
    <property type="entry name" value="Mn/Fe_SOD_N"/>
</dbReference>
<evidence type="ECO:0000313" key="13">
    <source>
        <dbReference type="Proteomes" id="UP000041254"/>
    </source>
</evidence>
<evidence type="ECO:0000259" key="11">
    <source>
        <dbReference type="Pfam" id="PF02777"/>
    </source>
</evidence>
<dbReference type="Pfam" id="PF00081">
    <property type="entry name" value="Sod_Fe_N"/>
    <property type="match status" value="1"/>
</dbReference>
<dbReference type="EC" id="1.15.1.1" evidence="9"/>
<dbReference type="FunFam" id="1.10.287.990:FF:000002">
    <property type="entry name" value="Superoxide dismutase"/>
    <property type="match status" value="1"/>
</dbReference>
<dbReference type="FunFam" id="3.55.40.20:FF:000001">
    <property type="entry name" value="Superoxide dismutase"/>
    <property type="match status" value="1"/>
</dbReference>
<keyword evidence="6" id="KW-0408">Iron</keyword>
<feature type="domain" description="Manganese/iron superoxide dismutase N-terminal" evidence="10">
    <location>
        <begin position="3"/>
        <end position="82"/>
    </location>
</feature>
<evidence type="ECO:0000256" key="1">
    <source>
        <dbReference type="ARBA" id="ARBA00001962"/>
    </source>
</evidence>
<dbReference type="InterPro" id="IPR019833">
    <property type="entry name" value="Mn/Fe_SOD_BS"/>
</dbReference>
<evidence type="ECO:0000256" key="6">
    <source>
        <dbReference type="ARBA" id="ARBA00023004"/>
    </source>
</evidence>
<dbReference type="InParanoid" id="A0A0G4G4J6"/>
<keyword evidence="4 8" id="KW-0479">Metal-binding</keyword>
<feature type="binding site" evidence="8">
    <location>
        <position position="27"/>
    </location>
    <ligand>
        <name>Mn(2+)</name>
        <dbReference type="ChEBI" id="CHEBI:29035"/>
    </ligand>
</feature>
<gene>
    <name evidence="12" type="ORF">Vbra_9665</name>
</gene>
<dbReference type="PROSITE" id="PS00088">
    <property type="entry name" value="SOD_MN"/>
    <property type="match status" value="1"/>
</dbReference>
<dbReference type="FunCoup" id="A0A0G4G4J6">
    <property type="interactions" value="69"/>
</dbReference>
<feature type="binding site" evidence="8">
    <location>
        <position position="162"/>
    </location>
    <ligand>
        <name>Mn(2+)</name>
        <dbReference type="ChEBI" id="CHEBI:29035"/>
    </ligand>
</feature>
<dbReference type="VEuPathDB" id="CryptoDB:Vbra_9665"/>
<dbReference type="InterPro" id="IPR036324">
    <property type="entry name" value="Mn/Fe_SOD_N_sf"/>
</dbReference>
<dbReference type="Pfam" id="PF02777">
    <property type="entry name" value="Sod_Fe_C"/>
    <property type="match status" value="1"/>
</dbReference>
<evidence type="ECO:0000256" key="8">
    <source>
        <dbReference type="PIRSR" id="PIRSR000349-1"/>
    </source>
</evidence>
<dbReference type="Gene3D" id="1.10.287.990">
    <property type="entry name" value="Fe,Mn superoxide dismutase (SOD) domain"/>
    <property type="match status" value="1"/>
</dbReference>
<dbReference type="STRING" id="1169540.A0A0G4G4J6"/>
<dbReference type="OMA" id="DSLINWD"/>
<evidence type="ECO:0000256" key="5">
    <source>
        <dbReference type="ARBA" id="ARBA00023002"/>
    </source>
</evidence>
<comment type="catalytic activity">
    <reaction evidence="7 9">
        <text>2 superoxide + 2 H(+) = H2O2 + O2</text>
        <dbReference type="Rhea" id="RHEA:20696"/>
        <dbReference type="ChEBI" id="CHEBI:15378"/>
        <dbReference type="ChEBI" id="CHEBI:15379"/>
        <dbReference type="ChEBI" id="CHEBI:16240"/>
        <dbReference type="ChEBI" id="CHEBI:18421"/>
        <dbReference type="EC" id="1.15.1.1"/>
    </reaction>
</comment>
<keyword evidence="5 9" id="KW-0560">Oxidoreductase</keyword>
<evidence type="ECO:0000256" key="4">
    <source>
        <dbReference type="ARBA" id="ARBA00022723"/>
    </source>
</evidence>
<evidence type="ECO:0000256" key="7">
    <source>
        <dbReference type="ARBA" id="ARBA00049204"/>
    </source>
</evidence>
<dbReference type="GO" id="GO:0004784">
    <property type="term" value="F:superoxide dismutase activity"/>
    <property type="evidence" value="ECO:0007669"/>
    <property type="project" value="UniProtKB-EC"/>
</dbReference>
<accession>A0A0G4G4J6</accession>
<dbReference type="InterPro" id="IPR036314">
    <property type="entry name" value="SOD_C_sf"/>
</dbReference>
<dbReference type="OrthoDB" id="239262at2759"/>
<dbReference type="Proteomes" id="UP000041254">
    <property type="component" value="Unassembled WGS sequence"/>
</dbReference>
<evidence type="ECO:0000256" key="3">
    <source>
        <dbReference type="ARBA" id="ARBA00011738"/>
    </source>
</evidence>
<dbReference type="SUPFAM" id="SSF46609">
    <property type="entry name" value="Fe,Mn superoxide dismutase (SOD), N-terminal domain"/>
    <property type="match status" value="1"/>
</dbReference>
<evidence type="ECO:0000256" key="2">
    <source>
        <dbReference type="ARBA" id="ARBA00008714"/>
    </source>
</evidence>
<dbReference type="GO" id="GO:0046872">
    <property type="term" value="F:metal ion binding"/>
    <property type="evidence" value="ECO:0007669"/>
    <property type="project" value="UniProtKB-KW"/>
</dbReference>
<evidence type="ECO:0000313" key="12">
    <source>
        <dbReference type="EMBL" id="CEM23297.1"/>
    </source>
</evidence>
<comment type="similarity">
    <text evidence="2 9">Belongs to the iron/manganese superoxide dismutase family.</text>
</comment>
<dbReference type="PANTHER" id="PTHR42769:SF3">
    <property type="entry name" value="SUPEROXIDE DISMUTASE [FE] 2, CHLOROPLASTIC"/>
    <property type="match status" value="1"/>
</dbReference>
<name>A0A0G4G4J6_VITBC</name>
<evidence type="ECO:0000256" key="9">
    <source>
        <dbReference type="RuleBase" id="RU000414"/>
    </source>
</evidence>
<dbReference type="AlphaFoldDB" id="A0A0G4G4J6"/>
<dbReference type="Gene3D" id="3.55.40.20">
    <property type="entry name" value="Iron/manganese superoxide dismutase, C-terminal domain"/>
    <property type="match status" value="1"/>
</dbReference>
<comment type="function">
    <text evidence="9">Destroys radicals which are normally produced within the cells and which are toxic to biological systems.</text>
</comment>
<reference evidence="12 13" key="1">
    <citation type="submission" date="2014-11" db="EMBL/GenBank/DDBJ databases">
        <authorList>
            <person name="Zhu J."/>
            <person name="Qi W."/>
            <person name="Song R."/>
        </authorList>
    </citation>
    <scope>NUCLEOTIDE SEQUENCE [LARGE SCALE GENOMIC DNA]</scope>
</reference>
<keyword evidence="13" id="KW-1185">Reference proteome</keyword>
<evidence type="ECO:0000259" key="10">
    <source>
        <dbReference type="Pfam" id="PF00081"/>
    </source>
</evidence>
<dbReference type="InterPro" id="IPR001189">
    <property type="entry name" value="Mn/Fe_SOD"/>
</dbReference>
<feature type="domain" description="Manganese/iron superoxide dismutase C-terminal" evidence="11">
    <location>
        <begin position="89"/>
        <end position="190"/>
    </location>
</feature>
<feature type="binding site" evidence="8">
    <location>
        <position position="74"/>
    </location>
    <ligand>
        <name>Mn(2+)</name>
        <dbReference type="ChEBI" id="CHEBI:29035"/>
    </ligand>
</feature>
<proteinExistence type="inferred from homology"/>
<dbReference type="InterPro" id="IPR019832">
    <property type="entry name" value="Mn/Fe_SOD_C"/>
</dbReference>
<organism evidence="12 13">
    <name type="scientific">Vitrella brassicaformis (strain CCMP3155)</name>
    <dbReference type="NCBI Taxonomy" id="1169540"/>
    <lineage>
        <taxon>Eukaryota</taxon>
        <taxon>Sar</taxon>
        <taxon>Alveolata</taxon>
        <taxon>Colpodellida</taxon>
        <taxon>Vitrellaceae</taxon>
        <taxon>Vitrella</taxon>
    </lineage>
</organism>
<dbReference type="GO" id="GO:0005737">
    <property type="term" value="C:cytoplasm"/>
    <property type="evidence" value="ECO:0007669"/>
    <property type="project" value="UniProtKB-ARBA"/>
</dbReference>
<feature type="binding site" evidence="8">
    <location>
        <position position="158"/>
    </location>
    <ligand>
        <name>Mn(2+)</name>
        <dbReference type="ChEBI" id="CHEBI:29035"/>
    </ligand>
</feature>